<evidence type="ECO:0000313" key="2">
    <source>
        <dbReference type="Proteomes" id="UP001056120"/>
    </source>
</evidence>
<accession>A0ACB8YRE9</accession>
<reference evidence="2" key="1">
    <citation type="journal article" date="2022" name="Mol. Ecol. Resour.">
        <title>The genomes of chicory, endive, great burdock and yacon provide insights into Asteraceae palaeo-polyploidization history and plant inulin production.</title>
        <authorList>
            <person name="Fan W."/>
            <person name="Wang S."/>
            <person name="Wang H."/>
            <person name="Wang A."/>
            <person name="Jiang F."/>
            <person name="Liu H."/>
            <person name="Zhao H."/>
            <person name="Xu D."/>
            <person name="Zhang Y."/>
        </authorList>
    </citation>
    <scope>NUCLEOTIDE SEQUENCE [LARGE SCALE GENOMIC DNA]</scope>
    <source>
        <strain evidence="2">cv. Yunnan</strain>
    </source>
</reference>
<gene>
    <name evidence="1" type="ORF">L1987_81371</name>
</gene>
<evidence type="ECO:0000313" key="1">
    <source>
        <dbReference type="EMBL" id="KAI3687671.1"/>
    </source>
</evidence>
<sequence length="66" mass="7461">MIILKFMKKLLRFSRLIGWKKKKSPWVMVHKLVSTLVGPMFKFHKAVSILTAEGGFAERDVGSGQG</sequence>
<reference evidence="1 2" key="2">
    <citation type="journal article" date="2022" name="Mol. Ecol. Resour.">
        <title>The genomes of chicory, endive, great burdock and yacon provide insights into Asteraceae paleo-polyploidization history and plant inulin production.</title>
        <authorList>
            <person name="Fan W."/>
            <person name="Wang S."/>
            <person name="Wang H."/>
            <person name="Wang A."/>
            <person name="Jiang F."/>
            <person name="Liu H."/>
            <person name="Zhao H."/>
            <person name="Xu D."/>
            <person name="Zhang Y."/>
        </authorList>
    </citation>
    <scope>NUCLEOTIDE SEQUENCE [LARGE SCALE GENOMIC DNA]</scope>
    <source>
        <strain evidence="2">cv. Yunnan</strain>
        <tissue evidence="1">Leaves</tissue>
    </source>
</reference>
<comment type="caution">
    <text evidence="1">The sequence shown here is derived from an EMBL/GenBank/DDBJ whole genome shotgun (WGS) entry which is preliminary data.</text>
</comment>
<proteinExistence type="predicted"/>
<dbReference type="Proteomes" id="UP001056120">
    <property type="component" value="Linkage Group LG27"/>
</dbReference>
<dbReference type="EMBL" id="CM042044">
    <property type="protein sequence ID" value="KAI3687671.1"/>
    <property type="molecule type" value="Genomic_DNA"/>
</dbReference>
<organism evidence="1 2">
    <name type="scientific">Smallanthus sonchifolius</name>
    <dbReference type="NCBI Taxonomy" id="185202"/>
    <lineage>
        <taxon>Eukaryota</taxon>
        <taxon>Viridiplantae</taxon>
        <taxon>Streptophyta</taxon>
        <taxon>Embryophyta</taxon>
        <taxon>Tracheophyta</taxon>
        <taxon>Spermatophyta</taxon>
        <taxon>Magnoliopsida</taxon>
        <taxon>eudicotyledons</taxon>
        <taxon>Gunneridae</taxon>
        <taxon>Pentapetalae</taxon>
        <taxon>asterids</taxon>
        <taxon>campanulids</taxon>
        <taxon>Asterales</taxon>
        <taxon>Asteraceae</taxon>
        <taxon>Asteroideae</taxon>
        <taxon>Heliantheae alliance</taxon>
        <taxon>Millerieae</taxon>
        <taxon>Smallanthus</taxon>
    </lineage>
</organism>
<keyword evidence="2" id="KW-1185">Reference proteome</keyword>
<name>A0ACB8YRE9_9ASTR</name>
<protein>
    <submittedName>
        <fullName evidence="1">Uncharacterized protein</fullName>
    </submittedName>
</protein>